<proteinExistence type="predicted"/>
<dbReference type="InterPro" id="IPR050741">
    <property type="entry name" value="Acyl-CoA_dehydrogenase"/>
</dbReference>
<dbReference type="SUPFAM" id="SSF56645">
    <property type="entry name" value="Acyl-CoA dehydrogenase NM domain-like"/>
    <property type="match status" value="1"/>
</dbReference>
<dbReference type="PANTHER" id="PTHR48083:SF2">
    <property type="entry name" value="MEDIUM-CHAIN SPECIFIC ACYL-COA DEHYDROGENASE, MITOCHONDRIAL"/>
    <property type="match status" value="1"/>
</dbReference>
<dbReference type="Gene3D" id="1.20.140.10">
    <property type="entry name" value="Butyryl-CoA Dehydrogenase, subunit A, domain 3"/>
    <property type="match status" value="1"/>
</dbReference>
<protein>
    <submittedName>
        <fullName evidence="3">Acyl-CoA dehydrogenase</fullName>
    </submittedName>
</protein>
<evidence type="ECO:0000256" key="1">
    <source>
        <dbReference type="ARBA" id="ARBA00023002"/>
    </source>
</evidence>
<evidence type="ECO:0000313" key="3">
    <source>
        <dbReference type="EMBL" id="KAA9028617.1"/>
    </source>
</evidence>
<dbReference type="SUPFAM" id="SSF47203">
    <property type="entry name" value="Acyl-CoA dehydrogenase C-terminal domain-like"/>
    <property type="match status" value="1"/>
</dbReference>
<dbReference type="GO" id="GO:0050660">
    <property type="term" value="F:flavin adenine dinucleotide binding"/>
    <property type="evidence" value="ECO:0007669"/>
    <property type="project" value="InterPro"/>
</dbReference>
<dbReference type="InterPro" id="IPR037069">
    <property type="entry name" value="AcylCoA_DH/ox_N_sf"/>
</dbReference>
<dbReference type="PANTHER" id="PTHR48083">
    <property type="entry name" value="MEDIUM-CHAIN SPECIFIC ACYL-COA DEHYDROGENASE, MITOCHONDRIAL-RELATED"/>
    <property type="match status" value="1"/>
</dbReference>
<organism evidence="3 4">
    <name type="scientific">Niallia endozanthoxylica</name>
    <dbReference type="NCBI Taxonomy" id="2036016"/>
    <lineage>
        <taxon>Bacteria</taxon>
        <taxon>Bacillati</taxon>
        <taxon>Bacillota</taxon>
        <taxon>Bacilli</taxon>
        <taxon>Bacillales</taxon>
        <taxon>Bacillaceae</taxon>
        <taxon>Niallia</taxon>
    </lineage>
</organism>
<accession>A0A5J5I014</accession>
<dbReference type="InterPro" id="IPR036250">
    <property type="entry name" value="AcylCo_DH-like_C"/>
</dbReference>
<comment type="caution">
    <text evidence="3">The sequence shown here is derived from an EMBL/GenBank/DDBJ whole genome shotgun (WGS) entry which is preliminary data.</text>
</comment>
<dbReference type="Gene3D" id="2.40.110.10">
    <property type="entry name" value="Butyryl-CoA Dehydrogenase, subunit A, domain 2"/>
    <property type="match status" value="1"/>
</dbReference>
<dbReference type="Gene3D" id="1.10.540.10">
    <property type="entry name" value="Acyl-CoA dehydrogenase/oxidase, N-terminal domain"/>
    <property type="match status" value="1"/>
</dbReference>
<dbReference type="InterPro" id="IPR009100">
    <property type="entry name" value="AcylCoA_DH/oxidase_NM_dom_sf"/>
</dbReference>
<dbReference type="InterPro" id="IPR013107">
    <property type="entry name" value="Acyl-CoA_DH_C"/>
</dbReference>
<keyword evidence="4" id="KW-1185">Reference proteome</keyword>
<sequence length="393" mass="44426">MSNELLKTEHSTVEQLLAGAERIGQLAEQEALDAEQNRTISENVVNLIKETQISRMLLPKKYGGPQIDLRTFAQIIRKVSYHNISAGWLTYLYPLHNSLPSYLPEKGMDEIAASEGLIVDVFAPVGKAEKDGDGYRISGKWHFASGVLHSEWIGLGVIMELPDSTGPEFCMPLMKTSEVEILNNWDTFGLRGSGSNSVIADHVYVPIERILRLDRVAVERKRPPFDHYDRDYPFYHKPFFSAFYIGFQNIALGGAERLLKEFKERTEKRIRIDGTPEKESPRSQRVLSELTMKYKQAELLVNHYIDLLENYDEENPTPPEEFFAIRATAIKHCTEIANRILLTLGGAALSKGDIVELMTRDILAVATHITALYEDAVADYGKNLFGYETTRNG</sequence>
<dbReference type="OrthoDB" id="1170793at2"/>
<dbReference type="InterPro" id="IPR046373">
    <property type="entry name" value="Acyl-CoA_Oxase/DH_mid-dom_sf"/>
</dbReference>
<feature type="domain" description="Acyl-CoA dehydrogenase C-terminal" evidence="2">
    <location>
        <begin position="247"/>
        <end position="370"/>
    </location>
</feature>
<evidence type="ECO:0000313" key="4">
    <source>
        <dbReference type="Proteomes" id="UP000326671"/>
    </source>
</evidence>
<gene>
    <name evidence="3" type="ORF">F4V44_04940</name>
</gene>
<dbReference type="GO" id="GO:0003995">
    <property type="term" value="F:acyl-CoA dehydrogenase activity"/>
    <property type="evidence" value="ECO:0007669"/>
    <property type="project" value="TreeGrafter"/>
</dbReference>
<name>A0A5J5I014_9BACI</name>
<dbReference type="AlphaFoldDB" id="A0A5J5I014"/>
<dbReference type="EMBL" id="VYKL01000010">
    <property type="protein sequence ID" value="KAA9028617.1"/>
    <property type="molecule type" value="Genomic_DNA"/>
</dbReference>
<dbReference type="GO" id="GO:0005737">
    <property type="term" value="C:cytoplasm"/>
    <property type="evidence" value="ECO:0007669"/>
    <property type="project" value="TreeGrafter"/>
</dbReference>
<dbReference type="PIRSF" id="PIRSF016578">
    <property type="entry name" value="HsaA"/>
    <property type="match status" value="1"/>
</dbReference>
<dbReference type="GO" id="GO:0033539">
    <property type="term" value="P:fatty acid beta-oxidation using acyl-CoA dehydrogenase"/>
    <property type="evidence" value="ECO:0007669"/>
    <property type="project" value="TreeGrafter"/>
</dbReference>
<dbReference type="RefSeq" id="WP_150438869.1">
    <property type="nucleotide sequence ID" value="NZ_VYKL01000010.1"/>
</dbReference>
<dbReference type="Proteomes" id="UP000326671">
    <property type="component" value="Unassembled WGS sequence"/>
</dbReference>
<dbReference type="Pfam" id="PF08028">
    <property type="entry name" value="Acyl-CoA_dh_2"/>
    <property type="match status" value="1"/>
</dbReference>
<reference evidence="3 4" key="1">
    <citation type="submission" date="2019-09" db="EMBL/GenBank/DDBJ databases">
        <title>Whole genome sequences of isolates from the Mars Exploration Rovers.</title>
        <authorList>
            <person name="Seuylemezian A."/>
            <person name="Vaishampayan P."/>
        </authorList>
    </citation>
    <scope>NUCLEOTIDE SEQUENCE [LARGE SCALE GENOMIC DNA]</scope>
    <source>
        <strain evidence="3 4">MER_TA_151</strain>
    </source>
</reference>
<evidence type="ECO:0000259" key="2">
    <source>
        <dbReference type="Pfam" id="PF08028"/>
    </source>
</evidence>
<keyword evidence="1" id="KW-0560">Oxidoreductase</keyword>